<dbReference type="InterPro" id="IPR036890">
    <property type="entry name" value="HATPase_C_sf"/>
</dbReference>
<dbReference type="EC" id="2.7.13.3" evidence="3"/>
<keyword evidence="7" id="KW-0067">ATP-binding</keyword>
<comment type="subcellular location">
    <subcellularLocation>
        <location evidence="2">Membrane</location>
    </subcellularLocation>
</comment>
<dbReference type="PANTHER" id="PTHR42878:SF7">
    <property type="entry name" value="SENSOR HISTIDINE KINASE GLRK"/>
    <property type="match status" value="1"/>
</dbReference>
<proteinExistence type="predicted"/>
<evidence type="ECO:0000313" key="11">
    <source>
        <dbReference type="Proteomes" id="UP000245202"/>
    </source>
</evidence>
<feature type="domain" description="Histidine kinase" evidence="9">
    <location>
        <begin position="1"/>
        <end position="68"/>
    </location>
</feature>
<evidence type="ECO:0000313" key="10">
    <source>
        <dbReference type="EMBL" id="GBG08299.1"/>
    </source>
</evidence>
<dbReference type="GO" id="GO:0007234">
    <property type="term" value="P:osmosensory signaling via phosphorelay pathway"/>
    <property type="evidence" value="ECO:0007669"/>
    <property type="project" value="TreeGrafter"/>
</dbReference>
<dbReference type="AlphaFoldDB" id="A0A2R5ERL6"/>
<dbReference type="Pfam" id="PF02518">
    <property type="entry name" value="HATPase_c"/>
    <property type="match status" value="1"/>
</dbReference>
<dbReference type="InterPro" id="IPR004358">
    <property type="entry name" value="Sig_transdc_His_kin-like_C"/>
</dbReference>
<dbReference type="PROSITE" id="PS50109">
    <property type="entry name" value="HIS_KIN"/>
    <property type="match status" value="1"/>
</dbReference>
<evidence type="ECO:0000259" key="9">
    <source>
        <dbReference type="PROSITE" id="PS50109"/>
    </source>
</evidence>
<dbReference type="InterPro" id="IPR050351">
    <property type="entry name" value="BphY/WalK/GraS-like"/>
</dbReference>
<evidence type="ECO:0000256" key="5">
    <source>
        <dbReference type="ARBA" id="ARBA00022741"/>
    </source>
</evidence>
<dbReference type="GO" id="GO:0030295">
    <property type="term" value="F:protein kinase activator activity"/>
    <property type="evidence" value="ECO:0007669"/>
    <property type="project" value="TreeGrafter"/>
</dbReference>
<dbReference type="GO" id="GO:0005524">
    <property type="term" value="F:ATP binding"/>
    <property type="evidence" value="ECO:0007669"/>
    <property type="project" value="UniProtKB-KW"/>
</dbReference>
<dbReference type="Proteomes" id="UP000245202">
    <property type="component" value="Unassembled WGS sequence"/>
</dbReference>
<sequence>MTIKDQGKGIPPEHQAQVFERVDRGRTGEGLGIGLSIVKDIVDAHQGSIRLESSPDVETVFRIRLPRD</sequence>
<reference evidence="10 11" key="1">
    <citation type="submission" date="2017-08" db="EMBL/GenBank/DDBJ databases">
        <title>Substantial Increase in Enzyme Production by Combined Drug-Resistance Mutations in Paenibacillus agaridevorans.</title>
        <authorList>
            <person name="Tanaka Y."/>
            <person name="Funane K."/>
            <person name="Hosaka T."/>
            <person name="Shiwa Y."/>
            <person name="Fujita N."/>
            <person name="Miyazaki T."/>
            <person name="Yoshikawa H."/>
            <person name="Murakami K."/>
            <person name="Kasahara K."/>
            <person name="Inaoka T."/>
            <person name="Hiraga Y."/>
            <person name="Ochi K."/>
        </authorList>
    </citation>
    <scope>NUCLEOTIDE SEQUENCE [LARGE SCALE GENOMIC DNA]</scope>
    <source>
        <strain evidence="10 11">T-3040</strain>
    </source>
</reference>
<evidence type="ECO:0000256" key="7">
    <source>
        <dbReference type="ARBA" id="ARBA00022840"/>
    </source>
</evidence>
<dbReference type="GO" id="GO:0000156">
    <property type="term" value="F:phosphorelay response regulator activity"/>
    <property type="evidence" value="ECO:0007669"/>
    <property type="project" value="TreeGrafter"/>
</dbReference>
<keyword evidence="4" id="KW-0808">Transferase</keyword>
<evidence type="ECO:0000256" key="2">
    <source>
        <dbReference type="ARBA" id="ARBA00004370"/>
    </source>
</evidence>
<accession>A0A2R5ERL6</accession>
<dbReference type="CDD" id="cd00075">
    <property type="entry name" value="HATPase"/>
    <property type="match status" value="1"/>
</dbReference>
<dbReference type="SUPFAM" id="SSF55874">
    <property type="entry name" value="ATPase domain of HSP90 chaperone/DNA topoisomerase II/histidine kinase"/>
    <property type="match status" value="1"/>
</dbReference>
<comment type="catalytic activity">
    <reaction evidence="1">
        <text>ATP + protein L-histidine = ADP + protein N-phospho-L-histidine.</text>
        <dbReference type="EC" id="2.7.13.3"/>
    </reaction>
</comment>
<dbReference type="Gene3D" id="3.30.565.10">
    <property type="entry name" value="Histidine kinase-like ATPase, C-terminal domain"/>
    <property type="match status" value="1"/>
</dbReference>
<evidence type="ECO:0000256" key="1">
    <source>
        <dbReference type="ARBA" id="ARBA00000085"/>
    </source>
</evidence>
<organism evidence="10 11">
    <name type="scientific">Paenibacillus agaridevorans</name>
    <dbReference type="NCBI Taxonomy" id="171404"/>
    <lineage>
        <taxon>Bacteria</taxon>
        <taxon>Bacillati</taxon>
        <taxon>Bacillota</taxon>
        <taxon>Bacilli</taxon>
        <taxon>Bacillales</taxon>
        <taxon>Paenibacillaceae</taxon>
        <taxon>Paenibacillus</taxon>
    </lineage>
</organism>
<dbReference type="GO" id="GO:0004673">
    <property type="term" value="F:protein histidine kinase activity"/>
    <property type="evidence" value="ECO:0007669"/>
    <property type="project" value="UniProtKB-EC"/>
</dbReference>
<evidence type="ECO:0000256" key="8">
    <source>
        <dbReference type="ARBA" id="ARBA00023012"/>
    </source>
</evidence>
<evidence type="ECO:0000256" key="4">
    <source>
        <dbReference type="ARBA" id="ARBA00022679"/>
    </source>
</evidence>
<keyword evidence="6 10" id="KW-0418">Kinase</keyword>
<gene>
    <name evidence="10" type="ORF">PAT3040_02878</name>
</gene>
<keyword evidence="8" id="KW-0902">Two-component regulatory system</keyword>
<dbReference type="PRINTS" id="PR00344">
    <property type="entry name" value="BCTRLSENSOR"/>
</dbReference>
<protein>
    <recommendedName>
        <fullName evidence="3">histidine kinase</fullName>
        <ecNumber evidence="3">2.7.13.3</ecNumber>
    </recommendedName>
</protein>
<dbReference type="EMBL" id="BDQX01000163">
    <property type="protein sequence ID" value="GBG08299.1"/>
    <property type="molecule type" value="Genomic_DNA"/>
</dbReference>
<keyword evidence="5" id="KW-0547">Nucleotide-binding</keyword>
<evidence type="ECO:0000256" key="6">
    <source>
        <dbReference type="ARBA" id="ARBA00022777"/>
    </source>
</evidence>
<dbReference type="InterPro" id="IPR003594">
    <property type="entry name" value="HATPase_dom"/>
</dbReference>
<dbReference type="PANTHER" id="PTHR42878">
    <property type="entry name" value="TWO-COMPONENT HISTIDINE KINASE"/>
    <property type="match status" value="1"/>
</dbReference>
<comment type="caution">
    <text evidence="10">The sequence shown here is derived from an EMBL/GenBank/DDBJ whole genome shotgun (WGS) entry which is preliminary data.</text>
</comment>
<dbReference type="InterPro" id="IPR005467">
    <property type="entry name" value="His_kinase_dom"/>
</dbReference>
<keyword evidence="11" id="KW-1185">Reference proteome</keyword>
<name>A0A2R5ERL6_9BACL</name>
<evidence type="ECO:0000256" key="3">
    <source>
        <dbReference type="ARBA" id="ARBA00012438"/>
    </source>
</evidence>